<gene>
    <name evidence="1" type="ORF">A2Z86_11460</name>
</gene>
<evidence type="ECO:0000313" key="2">
    <source>
        <dbReference type="Proteomes" id="UP000176992"/>
    </source>
</evidence>
<name>A0A1F5YEE1_9BACT</name>
<comment type="caution">
    <text evidence="1">The sequence shown here is derived from an EMBL/GenBank/DDBJ whole genome shotgun (WGS) entry which is preliminary data.</text>
</comment>
<dbReference type="EMBL" id="MFIV01000091">
    <property type="protein sequence ID" value="OGF98534.1"/>
    <property type="molecule type" value="Genomic_DNA"/>
</dbReference>
<reference evidence="1 2" key="1">
    <citation type="journal article" date="2016" name="Nat. Commun.">
        <title>Thousands of microbial genomes shed light on interconnected biogeochemical processes in an aquifer system.</title>
        <authorList>
            <person name="Anantharaman K."/>
            <person name="Brown C.T."/>
            <person name="Hug L.A."/>
            <person name="Sharon I."/>
            <person name="Castelle C.J."/>
            <person name="Probst A.J."/>
            <person name="Thomas B.C."/>
            <person name="Singh A."/>
            <person name="Wilkins M.J."/>
            <person name="Karaoz U."/>
            <person name="Brodie E.L."/>
            <person name="Williams K.H."/>
            <person name="Hubbard S.S."/>
            <person name="Banfield J.F."/>
        </authorList>
    </citation>
    <scope>NUCLEOTIDE SEQUENCE [LARGE SCALE GENOMIC DNA]</scope>
</reference>
<dbReference type="AlphaFoldDB" id="A0A1F5YEE1"/>
<organism evidence="1 2">
    <name type="scientific">Candidatus Glassbacteria bacterium GWA2_58_10</name>
    <dbReference type="NCBI Taxonomy" id="1817865"/>
    <lineage>
        <taxon>Bacteria</taxon>
        <taxon>Candidatus Glassiibacteriota</taxon>
    </lineage>
</organism>
<protein>
    <submittedName>
        <fullName evidence="1">Uncharacterized protein</fullName>
    </submittedName>
</protein>
<accession>A0A1F5YEE1</accession>
<dbReference type="Proteomes" id="UP000176992">
    <property type="component" value="Unassembled WGS sequence"/>
</dbReference>
<evidence type="ECO:0000313" key="1">
    <source>
        <dbReference type="EMBL" id="OGF98534.1"/>
    </source>
</evidence>
<proteinExistence type="predicted"/>
<sequence>MQIAFSSYNYVEVLDSLTKMNNPGPRPDSTELMALVATYQTILEKSARMADAVDTLRDALEKLDSKTVDYRKKYPLFQRLEKELQERMVERQQIHEQYLEAKGSYDIKLKDWQTSAYKGFSDFKSSIIPEFQTKVELTDQDCMVKKLDLPYTRWWLHCETRKPGSANEKLIWEMEMPVGADSLMIILDESNAKVSKEML</sequence>